<dbReference type="EMBL" id="CP001824">
    <property type="protein sequence ID" value="ACZ39901.1"/>
    <property type="molecule type" value="Genomic_DNA"/>
</dbReference>
<accession>D1CAV4</accession>
<name>D1CAV4_SPHTD</name>
<evidence type="ECO:0000313" key="3">
    <source>
        <dbReference type="EMBL" id="ACZ39901.1"/>
    </source>
</evidence>
<keyword evidence="4" id="KW-1185">Reference proteome</keyword>
<dbReference type="Pfam" id="PF00561">
    <property type="entry name" value="Abhydrolase_1"/>
    <property type="match status" value="1"/>
</dbReference>
<feature type="signal peptide" evidence="1">
    <location>
        <begin position="1"/>
        <end position="21"/>
    </location>
</feature>
<dbReference type="PANTHER" id="PTHR43689">
    <property type="entry name" value="HYDROLASE"/>
    <property type="match status" value="1"/>
</dbReference>
<evidence type="ECO:0000256" key="1">
    <source>
        <dbReference type="SAM" id="SignalP"/>
    </source>
</evidence>
<dbReference type="Proteomes" id="UP000002027">
    <property type="component" value="Chromosome 2"/>
</dbReference>
<feature type="domain" description="AB hydrolase-1" evidence="2">
    <location>
        <begin position="67"/>
        <end position="308"/>
    </location>
</feature>
<dbReference type="RefSeq" id="WP_012872941.1">
    <property type="nucleotide sequence ID" value="NC_013524.1"/>
</dbReference>
<dbReference type="PRINTS" id="PR00412">
    <property type="entry name" value="EPOXHYDRLASE"/>
</dbReference>
<dbReference type="PRINTS" id="PR00111">
    <property type="entry name" value="ABHYDROLASE"/>
</dbReference>
<dbReference type="FunCoup" id="D1CAV4">
    <property type="interactions" value="267"/>
</dbReference>
<evidence type="ECO:0000259" key="2">
    <source>
        <dbReference type="Pfam" id="PF00561"/>
    </source>
</evidence>
<proteinExistence type="predicted"/>
<dbReference type="OrthoDB" id="3249793at2"/>
<dbReference type="GO" id="GO:0016787">
    <property type="term" value="F:hydrolase activity"/>
    <property type="evidence" value="ECO:0007669"/>
    <property type="project" value="UniProtKB-KW"/>
</dbReference>
<feature type="chain" id="PRO_5003021547" evidence="1">
    <location>
        <begin position="22"/>
        <end position="332"/>
    </location>
</feature>
<reference evidence="3 4" key="2">
    <citation type="journal article" date="2010" name="Stand. Genomic Sci.">
        <title>Complete genome sequence of Desulfohalobium retbaense type strain (HR(100)).</title>
        <authorList>
            <person name="Spring S."/>
            <person name="Nolan M."/>
            <person name="Lapidus A."/>
            <person name="Glavina Del Rio T."/>
            <person name="Copeland A."/>
            <person name="Tice H."/>
            <person name="Cheng J.F."/>
            <person name="Lucas S."/>
            <person name="Land M."/>
            <person name="Chen F."/>
            <person name="Bruce D."/>
            <person name="Goodwin L."/>
            <person name="Pitluck S."/>
            <person name="Ivanova N."/>
            <person name="Mavromatis K."/>
            <person name="Mikhailova N."/>
            <person name="Pati A."/>
            <person name="Chen A."/>
            <person name="Palaniappan K."/>
            <person name="Hauser L."/>
            <person name="Chang Y.J."/>
            <person name="Jeffries C.D."/>
            <person name="Munk C."/>
            <person name="Kiss H."/>
            <person name="Chain P."/>
            <person name="Han C."/>
            <person name="Brettin T."/>
            <person name="Detter J.C."/>
            <person name="Schuler E."/>
            <person name="Goker M."/>
            <person name="Rohde M."/>
            <person name="Bristow J."/>
            <person name="Eisen J.A."/>
            <person name="Markowitz V."/>
            <person name="Hugenholtz P."/>
            <person name="Kyrpides N.C."/>
            <person name="Klenk H.P."/>
        </authorList>
    </citation>
    <scope>NUCLEOTIDE SEQUENCE [LARGE SCALE GENOMIC DNA]</scope>
    <source>
        <strain evidence="4">ATCC 49802 / DSM 20745 / S 6022</strain>
    </source>
</reference>
<evidence type="ECO:0000313" key="4">
    <source>
        <dbReference type="Proteomes" id="UP000002027"/>
    </source>
</evidence>
<dbReference type="AlphaFoldDB" id="D1CAV4"/>
<dbReference type="STRING" id="479434.Sthe_2486"/>
<dbReference type="Gene3D" id="3.40.50.1820">
    <property type="entry name" value="alpha/beta hydrolase"/>
    <property type="match status" value="1"/>
</dbReference>
<dbReference type="HOGENOM" id="CLU_020336_13_2_0"/>
<reference evidence="4" key="1">
    <citation type="submission" date="2009-11" db="EMBL/GenBank/DDBJ databases">
        <title>The complete chromosome 2 of Sphaerobacter thermophilus DSM 20745.</title>
        <authorList>
            <person name="Lucas S."/>
            <person name="Copeland A."/>
            <person name="Lapidus A."/>
            <person name="Glavina del Rio T."/>
            <person name="Dalin E."/>
            <person name="Tice H."/>
            <person name="Bruce D."/>
            <person name="Goodwin L."/>
            <person name="Pitluck S."/>
            <person name="Kyrpides N."/>
            <person name="Mavromatis K."/>
            <person name="Ivanova N."/>
            <person name="Mikhailova N."/>
            <person name="LaButti K.M."/>
            <person name="Clum A."/>
            <person name="Sun H.I."/>
            <person name="Brettin T."/>
            <person name="Detter J.C."/>
            <person name="Han C."/>
            <person name="Larimer F."/>
            <person name="Land M."/>
            <person name="Hauser L."/>
            <person name="Markowitz V."/>
            <person name="Cheng J.F."/>
            <person name="Hugenholtz P."/>
            <person name="Woyke T."/>
            <person name="Wu D."/>
            <person name="Steenblock K."/>
            <person name="Schneider S."/>
            <person name="Pukall R."/>
            <person name="Goeker M."/>
            <person name="Klenk H.P."/>
            <person name="Eisen J.A."/>
        </authorList>
    </citation>
    <scope>NUCLEOTIDE SEQUENCE [LARGE SCALE GENOMIC DNA]</scope>
    <source>
        <strain evidence="4">ATCC 49802 / DSM 20745 / S 6022</strain>
    </source>
</reference>
<dbReference type="eggNOG" id="COG2267">
    <property type="taxonomic scope" value="Bacteria"/>
</dbReference>
<dbReference type="InParanoid" id="D1CAV4"/>
<keyword evidence="3" id="KW-0378">Hydrolase</keyword>
<sequence length="332" mass="36332">MQRRYRLAALALGAAAPVALMTVARRRADPAPPRTLLPPEALADDDSVFIDVDGLRVHAKLAGQGDPAVVLIHGFAAGAFIWRRVLPPLARRGTVVAFDLPGYGLTARPAPDAWPRGNPYDPEVQADLTIALLDRLGIARAVLVGHSAGARIAMLAALKYPERVSGLVLVTPALDPPSLRRSLALLVRAPGLDRVLPRVAQSAASRAAYILRYAVYDRAVVTDDLIKGYLTALQVDGWDAALACALRATRPLGLLDRFGELQVPFMAIFGMYDRIVNPRQVLRMTAVPDLFMFVFMEHTGHLPQEEKPEDFVEFIEDFLDHIEQRASERSTL</sequence>
<protein>
    <submittedName>
        <fullName evidence="3">Alpha/beta hydrolase fold protein</fullName>
    </submittedName>
</protein>
<dbReference type="KEGG" id="sti:Sthe_2486"/>
<organism evidence="3 4">
    <name type="scientific">Sphaerobacter thermophilus (strain ATCC 49802 / DSM 20745 / KCCM 41009 / NCIMB 13125 / S 6022)</name>
    <dbReference type="NCBI Taxonomy" id="479434"/>
    <lineage>
        <taxon>Bacteria</taxon>
        <taxon>Pseudomonadati</taxon>
        <taxon>Thermomicrobiota</taxon>
        <taxon>Thermomicrobia</taxon>
        <taxon>Sphaerobacterales</taxon>
        <taxon>Sphaerobacterineae</taxon>
        <taxon>Sphaerobacteraceae</taxon>
        <taxon>Sphaerobacter</taxon>
    </lineage>
</organism>
<gene>
    <name evidence="3" type="ordered locus">Sthe_2486</name>
</gene>
<dbReference type="SUPFAM" id="SSF53474">
    <property type="entry name" value="alpha/beta-Hydrolases"/>
    <property type="match status" value="1"/>
</dbReference>
<dbReference type="InterPro" id="IPR029058">
    <property type="entry name" value="AB_hydrolase_fold"/>
</dbReference>
<dbReference type="PANTHER" id="PTHR43689:SF8">
    <property type="entry name" value="ALPHA_BETA-HYDROLASES SUPERFAMILY PROTEIN"/>
    <property type="match status" value="1"/>
</dbReference>
<keyword evidence="1" id="KW-0732">Signal</keyword>
<dbReference type="InterPro" id="IPR000639">
    <property type="entry name" value="Epox_hydrolase-like"/>
</dbReference>
<dbReference type="InterPro" id="IPR000073">
    <property type="entry name" value="AB_hydrolase_1"/>
</dbReference>